<dbReference type="InterPro" id="IPR045265">
    <property type="entry name" value="AIR12_DOMON"/>
</dbReference>
<evidence type="ECO:0000256" key="5">
    <source>
        <dbReference type="ARBA" id="ARBA00022982"/>
    </source>
</evidence>
<feature type="transmembrane region" description="Helical" evidence="10">
    <location>
        <begin position="345"/>
        <end position="368"/>
    </location>
</feature>
<comment type="cofactor">
    <cofactor evidence="8">
        <name>heme b</name>
        <dbReference type="ChEBI" id="CHEBI:60344"/>
    </cofactor>
    <text evidence="8">Binds 2 heme b groups non-covalently.</text>
</comment>
<sequence>MAFVQNHLLLLLTCFIAIIVPTTPQPCNSYPFPKHINYAACEDLPVLETSLHWNYDPSLGIVDVAFKKANAKDSSWIAWAINPTSKGMVGSQSFVAFHTSRGILKAYTSPITSYATMLQEANLTFPVYSVSASYTNSTMIIFATFQLPQNNTLVNHVWQHGLVSDDGTLRPHSFSGPNLQSFGILDLISGKVSATSGQMHSRNTLRNVHGILNAISWGILMPIGVIFARYLKVFDGLGSTWFHLHRACQSLAFLIGIAGFGTGLYMGNHNGVYHSPHRCIGITLMCLASAQVFVAIFLRPKKDHKKRIFWNIFHYIVGYSTIVLAVLNVFKGFDILNAQKIWKKTYVGIIISLGIIAMILEVITWIYVCNKKRVKNPEEQVETSQQRP</sequence>
<keyword evidence="6 10" id="KW-1133">Transmembrane helix</keyword>
<feature type="transmembrane region" description="Helical" evidence="10">
    <location>
        <begin position="280"/>
        <end position="300"/>
    </location>
</feature>
<evidence type="ECO:0000256" key="11">
    <source>
        <dbReference type="SAM" id="SignalP"/>
    </source>
</evidence>
<feature type="binding site" description="axial binding residue" evidence="9">
    <location>
        <position position="245"/>
    </location>
    <ligand>
        <name>heme b</name>
        <dbReference type="ChEBI" id="CHEBI:60344"/>
        <label>1</label>
    </ligand>
    <ligandPart>
        <name>Fe</name>
        <dbReference type="ChEBI" id="CHEBI:18248"/>
    </ligandPart>
</feature>
<evidence type="ECO:0000259" key="12">
    <source>
        <dbReference type="PROSITE" id="PS50836"/>
    </source>
</evidence>
<keyword evidence="15" id="KW-1185">Reference proteome</keyword>
<evidence type="ECO:0000256" key="6">
    <source>
        <dbReference type="ARBA" id="ARBA00022989"/>
    </source>
</evidence>
<protein>
    <recommendedName>
        <fullName evidence="8">Cytochrome b561 and DOMON domain-containing protein</fullName>
    </recommendedName>
</protein>
<keyword evidence="9" id="KW-0479">Metal-binding</keyword>
<evidence type="ECO:0000256" key="8">
    <source>
        <dbReference type="PIRNR" id="PIRNR037471"/>
    </source>
</evidence>
<feature type="domain" description="Cytochrome b561" evidence="13">
    <location>
        <begin position="168"/>
        <end position="369"/>
    </location>
</feature>
<dbReference type="Gene3D" id="1.20.120.1770">
    <property type="match status" value="1"/>
</dbReference>
<dbReference type="CDD" id="cd09629">
    <property type="entry name" value="DOMON_CIL1_like"/>
    <property type="match status" value="1"/>
</dbReference>
<keyword evidence="5 8" id="KW-0249">Electron transport</keyword>
<evidence type="ECO:0000313" key="14">
    <source>
        <dbReference type="EMBL" id="KAK7305230.1"/>
    </source>
</evidence>
<dbReference type="PROSITE" id="PS50836">
    <property type="entry name" value="DOMON"/>
    <property type="match status" value="1"/>
</dbReference>
<evidence type="ECO:0000256" key="4">
    <source>
        <dbReference type="ARBA" id="ARBA00022729"/>
    </source>
</evidence>
<dbReference type="Pfam" id="PF03188">
    <property type="entry name" value="Cytochrom_B561"/>
    <property type="match status" value="1"/>
</dbReference>
<keyword evidence="3 10" id="KW-0812">Transmembrane</keyword>
<feature type="chain" id="PRO_5042943957" description="Cytochrome b561 and DOMON domain-containing protein" evidence="11">
    <location>
        <begin position="25"/>
        <end position="388"/>
    </location>
</feature>
<feature type="binding site" description="axial binding residue" evidence="9">
    <location>
        <position position="277"/>
    </location>
    <ligand>
        <name>heme b</name>
        <dbReference type="ChEBI" id="CHEBI:60344"/>
        <label>1</label>
    </ligand>
    <ligandPart>
        <name>Fe</name>
        <dbReference type="ChEBI" id="CHEBI:18248"/>
    </ligandPart>
</feature>
<evidence type="ECO:0000256" key="7">
    <source>
        <dbReference type="ARBA" id="ARBA00023136"/>
    </source>
</evidence>
<evidence type="ECO:0000256" key="2">
    <source>
        <dbReference type="ARBA" id="ARBA00022448"/>
    </source>
</evidence>
<accession>A0AAN9JTN1</accession>
<dbReference type="PANTHER" id="PTHR23130">
    <property type="entry name" value="CYTOCHROME B561 AND DOMON DOMAIN-CONTAINING PROTEIN"/>
    <property type="match status" value="1"/>
</dbReference>
<evidence type="ECO:0000256" key="10">
    <source>
        <dbReference type="SAM" id="Phobius"/>
    </source>
</evidence>
<dbReference type="GO" id="GO:0046872">
    <property type="term" value="F:metal ion binding"/>
    <property type="evidence" value="ECO:0007669"/>
    <property type="project" value="UniProtKB-KW"/>
</dbReference>
<dbReference type="AlphaFoldDB" id="A0AAN9JTN1"/>
<comment type="caution">
    <text evidence="14">The sequence shown here is derived from an EMBL/GenBank/DDBJ whole genome shotgun (WGS) entry which is preliminary data.</text>
</comment>
<feature type="binding site" description="axial binding residue" evidence="9">
    <location>
        <position position="209"/>
    </location>
    <ligand>
        <name>heme b</name>
        <dbReference type="ChEBI" id="CHEBI:60344"/>
        <label>1</label>
    </ligand>
    <ligandPart>
        <name>Fe</name>
        <dbReference type="ChEBI" id="CHEBI:18248"/>
    </ligandPart>
</feature>
<evidence type="ECO:0000313" key="15">
    <source>
        <dbReference type="Proteomes" id="UP001367508"/>
    </source>
</evidence>
<dbReference type="EMBL" id="JAYMYQ010000011">
    <property type="protein sequence ID" value="KAK7305230.1"/>
    <property type="molecule type" value="Genomic_DNA"/>
</dbReference>
<dbReference type="CDD" id="cd08760">
    <property type="entry name" value="Cyt_b561_FRRS1_like"/>
    <property type="match status" value="1"/>
</dbReference>
<dbReference type="Proteomes" id="UP001367508">
    <property type="component" value="Unassembled WGS sequence"/>
</dbReference>
<organism evidence="14 15">
    <name type="scientific">Canavalia gladiata</name>
    <name type="common">Sword bean</name>
    <name type="synonym">Dolichos gladiatus</name>
    <dbReference type="NCBI Taxonomy" id="3824"/>
    <lineage>
        <taxon>Eukaryota</taxon>
        <taxon>Viridiplantae</taxon>
        <taxon>Streptophyta</taxon>
        <taxon>Embryophyta</taxon>
        <taxon>Tracheophyta</taxon>
        <taxon>Spermatophyta</taxon>
        <taxon>Magnoliopsida</taxon>
        <taxon>eudicotyledons</taxon>
        <taxon>Gunneridae</taxon>
        <taxon>Pentapetalae</taxon>
        <taxon>rosids</taxon>
        <taxon>fabids</taxon>
        <taxon>Fabales</taxon>
        <taxon>Fabaceae</taxon>
        <taxon>Papilionoideae</taxon>
        <taxon>50 kb inversion clade</taxon>
        <taxon>NPAAA clade</taxon>
        <taxon>indigoferoid/millettioid clade</taxon>
        <taxon>Phaseoleae</taxon>
        <taxon>Canavalia</taxon>
    </lineage>
</organism>
<feature type="signal peptide" evidence="11">
    <location>
        <begin position="1"/>
        <end position="24"/>
    </location>
</feature>
<dbReference type="InterPro" id="IPR017214">
    <property type="entry name" value="UCP037471"/>
</dbReference>
<keyword evidence="7 8" id="KW-0472">Membrane</keyword>
<dbReference type="Pfam" id="PF04526">
    <property type="entry name" value="DUF568"/>
    <property type="match status" value="1"/>
</dbReference>
<keyword evidence="9" id="KW-0408">Iron</keyword>
<dbReference type="PROSITE" id="PS50939">
    <property type="entry name" value="CYTOCHROME_B561"/>
    <property type="match status" value="1"/>
</dbReference>
<dbReference type="GO" id="GO:0016020">
    <property type="term" value="C:membrane"/>
    <property type="evidence" value="ECO:0007669"/>
    <property type="project" value="UniProtKB-SubCell"/>
</dbReference>
<name>A0AAN9JTN1_CANGL</name>
<evidence type="ECO:0000259" key="13">
    <source>
        <dbReference type="PROSITE" id="PS50939"/>
    </source>
</evidence>
<keyword evidence="4 11" id="KW-0732">Signal</keyword>
<dbReference type="InterPro" id="IPR006593">
    <property type="entry name" value="Cyt_b561/ferric_Rdtase_TM"/>
</dbReference>
<dbReference type="SMART" id="SM00665">
    <property type="entry name" value="B561"/>
    <property type="match status" value="1"/>
</dbReference>
<feature type="binding site" description="axial binding residue" evidence="9">
    <location>
        <position position="314"/>
    </location>
    <ligand>
        <name>heme b</name>
        <dbReference type="ChEBI" id="CHEBI:60344"/>
        <label>1</label>
    </ligand>
    <ligandPart>
        <name>Fe</name>
        <dbReference type="ChEBI" id="CHEBI:18248"/>
    </ligandPart>
</feature>
<comment type="subcellular location">
    <subcellularLocation>
        <location evidence="1">Membrane</location>
    </subcellularLocation>
</comment>
<feature type="domain" description="DOMON" evidence="12">
    <location>
        <begin position="47"/>
        <end position="161"/>
    </location>
</feature>
<evidence type="ECO:0000256" key="9">
    <source>
        <dbReference type="PIRSR" id="PIRSR037471-1"/>
    </source>
</evidence>
<proteinExistence type="predicted"/>
<dbReference type="InterPro" id="IPR005018">
    <property type="entry name" value="DOMON_domain"/>
</dbReference>
<reference evidence="14 15" key="1">
    <citation type="submission" date="2024-01" db="EMBL/GenBank/DDBJ databases">
        <title>The genomes of 5 underutilized Papilionoideae crops provide insights into root nodulation and disease resistanc.</title>
        <authorList>
            <person name="Jiang F."/>
        </authorList>
    </citation>
    <scope>NUCLEOTIDE SEQUENCE [LARGE SCALE GENOMIC DNA]</scope>
    <source>
        <strain evidence="14">LVBAO_FW01</strain>
        <tissue evidence="14">Leaves</tissue>
    </source>
</reference>
<feature type="transmembrane region" description="Helical" evidence="10">
    <location>
        <begin position="211"/>
        <end position="231"/>
    </location>
</feature>
<feature type="transmembrane region" description="Helical" evidence="10">
    <location>
        <begin position="251"/>
        <end position="268"/>
    </location>
</feature>
<dbReference type="PIRSF" id="PIRSF037471">
    <property type="entry name" value="UCP037471"/>
    <property type="match status" value="1"/>
</dbReference>
<dbReference type="PANTHER" id="PTHR23130:SF212">
    <property type="entry name" value="AUXIN-RESPONSIVE FAMILY PROTEIN"/>
    <property type="match status" value="1"/>
</dbReference>
<evidence type="ECO:0000256" key="3">
    <source>
        <dbReference type="ARBA" id="ARBA00022692"/>
    </source>
</evidence>
<feature type="transmembrane region" description="Helical" evidence="10">
    <location>
        <begin position="312"/>
        <end position="333"/>
    </location>
</feature>
<evidence type="ECO:0000256" key="1">
    <source>
        <dbReference type="ARBA" id="ARBA00004370"/>
    </source>
</evidence>
<gene>
    <name evidence="14" type="ORF">VNO77_43132</name>
</gene>
<keyword evidence="2 8" id="KW-0813">Transport</keyword>